<dbReference type="EMBL" id="KV878980">
    <property type="protein sequence ID" value="OJJ98233.1"/>
    <property type="molecule type" value="Genomic_DNA"/>
</dbReference>
<proteinExistence type="predicted"/>
<dbReference type="STRING" id="690307.A0A1L9WPX2"/>
<protein>
    <submittedName>
        <fullName evidence="2">Uncharacterized protein</fullName>
    </submittedName>
</protein>
<dbReference type="OMA" id="INEINMC"/>
<evidence type="ECO:0000313" key="3">
    <source>
        <dbReference type="Proteomes" id="UP000184546"/>
    </source>
</evidence>
<sequence length="307" mass="33706">MLQAGISVIPVPGVSSSTSSTSTTSPATRRIPTGTTAPTAPTTTTTTSQTQRFYRLNNHESTTTATPTPTPTTTHHHLIETTRRTALYTLTLCRNVITILELTRLRKSRIGLLHWIEFWNRYYGRRFGRALAAHVTQALGRIDALFRAVANDLHQLTQRVHHAVATALHTEREILGLLERMEDEVGVRRRRRRKKAQAILAQMRARLEAIPVKVSDELLDDLKRGVFALDVYCDYYPGGEDEGTAGATAGAAADAAWTDTRYITRRPVSTLAVSGTQAWSSSSASSGSAANGAWMSLSMPVHLSRTV</sequence>
<evidence type="ECO:0000256" key="1">
    <source>
        <dbReference type="SAM" id="MobiDB-lite"/>
    </source>
</evidence>
<dbReference type="OrthoDB" id="4192742at2759"/>
<accession>A0A1L9WPX2</accession>
<keyword evidence="3" id="KW-1185">Reference proteome</keyword>
<feature type="region of interest" description="Disordered" evidence="1">
    <location>
        <begin position="1"/>
        <end position="49"/>
    </location>
</feature>
<dbReference type="RefSeq" id="XP_020054573.1">
    <property type="nucleotide sequence ID" value="XM_020203698.1"/>
</dbReference>
<feature type="compositionally biased region" description="Low complexity" evidence="1">
    <location>
        <begin position="15"/>
        <end position="47"/>
    </location>
</feature>
<dbReference type="Proteomes" id="UP000184546">
    <property type="component" value="Unassembled WGS sequence"/>
</dbReference>
<gene>
    <name evidence="2" type="ORF">ASPACDRAFT_61763</name>
</gene>
<dbReference type="VEuPathDB" id="FungiDB:ASPACDRAFT_61763"/>
<evidence type="ECO:0000313" key="2">
    <source>
        <dbReference type="EMBL" id="OJJ98233.1"/>
    </source>
</evidence>
<name>A0A1L9WPX2_ASPA1</name>
<organism evidence="2 3">
    <name type="scientific">Aspergillus aculeatus (strain ATCC 16872 / CBS 172.66 / WB 5094)</name>
    <dbReference type="NCBI Taxonomy" id="690307"/>
    <lineage>
        <taxon>Eukaryota</taxon>
        <taxon>Fungi</taxon>
        <taxon>Dikarya</taxon>
        <taxon>Ascomycota</taxon>
        <taxon>Pezizomycotina</taxon>
        <taxon>Eurotiomycetes</taxon>
        <taxon>Eurotiomycetidae</taxon>
        <taxon>Eurotiales</taxon>
        <taxon>Aspergillaceae</taxon>
        <taxon>Aspergillus</taxon>
        <taxon>Aspergillus subgen. Circumdati</taxon>
    </lineage>
</organism>
<dbReference type="GeneID" id="30977512"/>
<dbReference type="AlphaFoldDB" id="A0A1L9WPX2"/>
<reference evidence="3" key="1">
    <citation type="journal article" date="2017" name="Genome Biol.">
        <title>Comparative genomics reveals high biological diversity and specific adaptations in the industrially and medically important fungal genus Aspergillus.</title>
        <authorList>
            <person name="de Vries R.P."/>
            <person name="Riley R."/>
            <person name="Wiebenga A."/>
            <person name="Aguilar-Osorio G."/>
            <person name="Amillis S."/>
            <person name="Uchima C.A."/>
            <person name="Anderluh G."/>
            <person name="Asadollahi M."/>
            <person name="Askin M."/>
            <person name="Barry K."/>
            <person name="Battaglia E."/>
            <person name="Bayram O."/>
            <person name="Benocci T."/>
            <person name="Braus-Stromeyer S.A."/>
            <person name="Caldana C."/>
            <person name="Canovas D."/>
            <person name="Cerqueira G.C."/>
            <person name="Chen F."/>
            <person name="Chen W."/>
            <person name="Choi C."/>
            <person name="Clum A."/>
            <person name="Dos Santos R.A."/>
            <person name="Damasio A.R."/>
            <person name="Diallinas G."/>
            <person name="Emri T."/>
            <person name="Fekete E."/>
            <person name="Flipphi M."/>
            <person name="Freyberg S."/>
            <person name="Gallo A."/>
            <person name="Gournas C."/>
            <person name="Habgood R."/>
            <person name="Hainaut M."/>
            <person name="Harispe M.L."/>
            <person name="Henrissat B."/>
            <person name="Hilden K.S."/>
            <person name="Hope R."/>
            <person name="Hossain A."/>
            <person name="Karabika E."/>
            <person name="Karaffa L."/>
            <person name="Karanyi Z."/>
            <person name="Krasevec N."/>
            <person name="Kuo A."/>
            <person name="Kusch H."/>
            <person name="LaButti K."/>
            <person name="Lagendijk E.L."/>
            <person name="Lapidus A."/>
            <person name="Levasseur A."/>
            <person name="Lindquist E."/>
            <person name="Lipzen A."/>
            <person name="Logrieco A.F."/>
            <person name="MacCabe A."/>
            <person name="Maekelae M.R."/>
            <person name="Malavazi I."/>
            <person name="Melin P."/>
            <person name="Meyer V."/>
            <person name="Mielnichuk N."/>
            <person name="Miskei M."/>
            <person name="Molnar A.P."/>
            <person name="Mule G."/>
            <person name="Ngan C.Y."/>
            <person name="Orejas M."/>
            <person name="Orosz E."/>
            <person name="Ouedraogo J.P."/>
            <person name="Overkamp K.M."/>
            <person name="Park H.-S."/>
            <person name="Perrone G."/>
            <person name="Piumi F."/>
            <person name="Punt P.J."/>
            <person name="Ram A.F."/>
            <person name="Ramon A."/>
            <person name="Rauscher S."/>
            <person name="Record E."/>
            <person name="Riano-Pachon D.M."/>
            <person name="Robert V."/>
            <person name="Roehrig J."/>
            <person name="Ruller R."/>
            <person name="Salamov A."/>
            <person name="Salih N.S."/>
            <person name="Samson R.A."/>
            <person name="Sandor E."/>
            <person name="Sanguinetti M."/>
            <person name="Schuetze T."/>
            <person name="Sepcic K."/>
            <person name="Shelest E."/>
            <person name="Sherlock G."/>
            <person name="Sophianopoulou V."/>
            <person name="Squina F.M."/>
            <person name="Sun H."/>
            <person name="Susca A."/>
            <person name="Todd R.B."/>
            <person name="Tsang A."/>
            <person name="Unkles S.E."/>
            <person name="van de Wiele N."/>
            <person name="van Rossen-Uffink D."/>
            <person name="Oliveira J.V."/>
            <person name="Vesth T.C."/>
            <person name="Visser J."/>
            <person name="Yu J.-H."/>
            <person name="Zhou M."/>
            <person name="Andersen M.R."/>
            <person name="Archer D.B."/>
            <person name="Baker S.E."/>
            <person name="Benoit I."/>
            <person name="Brakhage A.A."/>
            <person name="Braus G.H."/>
            <person name="Fischer R."/>
            <person name="Frisvad J.C."/>
            <person name="Goldman G.H."/>
            <person name="Houbraken J."/>
            <person name="Oakley B."/>
            <person name="Pocsi I."/>
            <person name="Scazzocchio C."/>
            <person name="Seiboth B."/>
            <person name="vanKuyk P.A."/>
            <person name="Wortman J."/>
            <person name="Dyer P.S."/>
            <person name="Grigoriev I.V."/>
        </authorList>
    </citation>
    <scope>NUCLEOTIDE SEQUENCE [LARGE SCALE GENOMIC DNA]</scope>
    <source>
        <strain evidence="3">ATCC 16872 / CBS 172.66 / WB 5094</strain>
    </source>
</reference>